<dbReference type="PANTHER" id="PTHR11895:SF151">
    <property type="entry name" value="GLUTAMYL-TRNA(GLN) AMIDOTRANSFERASE SUBUNIT A"/>
    <property type="match status" value="1"/>
</dbReference>
<dbReference type="SUPFAM" id="SSF75304">
    <property type="entry name" value="Amidase signature (AS) enzymes"/>
    <property type="match status" value="1"/>
</dbReference>
<dbReference type="EMBL" id="JAEHOH010000020">
    <property type="protein sequence ID" value="MBK0420030.1"/>
    <property type="molecule type" value="Genomic_DNA"/>
</dbReference>
<name>A0A934Q862_9MICO</name>
<dbReference type="Pfam" id="PF01425">
    <property type="entry name" value="Amidase"/>
    <property type="match status" value="1"/>
</dbReference>
<dbReference type="AlphaFoldDB" id="A0A934Q862"/>
<sequence>MSAFAPWSLAELVADLRSGALAPADALERSRERIDATDAAIRAWVVTDFERAGARDASGPASGGAGRRPAGRGALAGAPIGVKDIIDVRGLPTRCGSALRAGAPASASDAGIVTAWRAAGAIPVGKTVTTEFAYFAPGPTGNPAAPGRTPGGSSSGSAAAVASGQVPLALGSQTAASVTRPAAFCGVAALVMTRGRFAADGVVGLARSLDSHGFFAAGAEDLGVAWSAVSGEAVERVEAPRLLVWDAASLGGVSDDMASAVDEAISALRSRGAEIERFPEPALVDEATAAHLVVMGYEAAVERAEELARPERLSPQLRALLEGGRGIPRADYDEARGVIERARRRVEALTAEGAAIIGPAALGAAPEGLSATGDPILSRAWQALGLPVVAVPGLHDPGGRPLGVQLIGEPNRESRLLGTAAWVQERLRP</sequence>
<evidence type="ECO:0000313" key="3">
    <source>
        <dbReference type="Proteomes" id="UP000608530"/>
    </source>
</evidence>
<dbReference type="PANTHER" id="PTHR11895">
    <property type="entry name" value="TRANSAMIDASE"/>
    <property type="match status" value="1"/>
</dbReference>
<feature type="domain" description="Amidase" evidence="1">
    <location>
        <begin position="26"/>
        <end position="417"/>
    </location>
</feature>
<dbReference type="Gene3D" id="3.90.1300.10">
    <property type="entry name" value="Amidase signature (AS) domain"/>
    <property type="match status" value="1"/>
</dbReference>
<comment type="caution">
    <text evidence="2">The sequence shown here is derived from an EMBL/GenBank/DDBJ whole genome shotgun (WGS) entry which is preliminary data.</text>
</comment>
<proteinExistence type="predicted"/>
<dbReference type="RefSeq" id="WP_200116169.1">
    <property type="nucleotide sequence ID" value="NZ_JAEHOH010000020.1"/>
</dbReference>
<keyword evidence="3" id="KW-1185">Reference proteome</keyword>
<dbReference type="GO" id="GO:0003824">
    <property type="term" value="F:catalytic activity"/>
    <property type="evidence" value="ECO:0007669"/>
    <property type="project" value="InterPro"/>
</dbReference>
<gene>
    <name evidence="2" type="ORF">JD276_13415</name>
</gene>
<dbReference type="Proteomes" id="UP000608530">
    <property type="component" value="Unassembled WGS sequence"/>
</dbReference>
<evidence type="ECO:0000313" key="2">
    <source>
        <dbReference type="EMBL" id="MBK0420030.1"/>
    </source>
</evidence>
<organism evidence="2 3">
    <name type="scientific">Leucobacter chromiisoli</name>
    <dbReference type="NCBI Taxonomy" id="2796471"/>
    <lineage>
        <taxon>Bacteria</taxon>
        <taxon>Bacillati</taxon>
        <taxon>Actinomycetota</taxon>
        <taxon>Actinomycetes</taxon>
        <taxon>Micrococcales</taxon>
        <taxon>Microbacteriaceae</taxon>
        <taxon>Leucobacter</taxon>
    </lineage>
</organism>
<accession>A0A934Q862</accession>
<evidence type="ECO:0000259" key="1">
    <source>
        <dbReference type="Pfam" id="PF01425"/>
    </source>
</evidence>
<dbReference type="InterPro" id="IPR023631">
    <property type="entry name" value="Amidase_dom"/>
</dbReference>
<dbReference type="InterPro" id="IPR036928">
    <property type="entry name" value="AS_sf"/>
</dbReference>
<reference evidence="2" key="1">
    <citation type="submission" date="2020-12" db="EMBL/GenBank/DDBJ databases">
        <title>Leucobacter sp. CAS1, isolated from Chromium sludge.</title>
        <authorList>
            <person name="Xu Z."/>
        </authorList>
    </citation>
    <scope>NUCLEOTIDE SEQUENCE</scope>
    <source>
        <strain evidence="2">CSA1</strain>
    </source>
</reference>
<protein>
    <submittedName>
        <fullName evidence="2">Amidase</fullName>
    </submittedName>
</protein>
<dbReference type="InterPro" id="IPR000120">
    <property type="entry name" value="Amidase"/>
</dbReference>